<dbReference type="EMBL" id="JBEDNQ010000008">
    <property type="protein sequence ID" value="MEQ3552711.1"/>
    <property type="molecule type" value="Genomic_DNA"/>
</dbReference>
<dbReference type="RefSeq" id="WP_349299782.1">
    <property type="nucleotide sequence ID" value="NZ_JBEDNQ010000008.1"/>
</dbReference>
<dbReference type="Proteomes" id="UP001494902">
    <property type="component" value="Unassembled WGS sequence"/>
</dbReference>
<comment type="caution">
    <text evidence="2">The sequence shown here is derived from an EMBL/GenBank/DDBJ whole genome shotgun (WGS) entry which is preliminary data.</text>
</comment>
<reference evidence="2 3" key="1">
    <citation type="submission" date="2024-03" db="EMBL/GenBank/DDBJ databases">
        <title>Draft genome sequence of Pseudonocardia nematodicida JCM 31783.</title>
        <authorList>
            <person name="Butdee W."/>
            <person name="Duangmal K."/>
        </authorList>
    </citation>
    <scope>NUCLEOTIDE SEQUENCE [LARGE SCALE GENOMIC DNA]</scope>
    <source>
        <strain evidence="2 3">JCM 31783</strain>
    </source>
</reference>
<dbReference type="PANTHER" id="PTHR34846">
    <property type="entry name" value="4-CARBOXYMUCONOLACTONE DECARBOXYLASE FAMILY PROTEIN (AFU_ORTHOLOGUE AFUA_6G11590)"/>
    <property type="match status" value="1"/>
</dbReference>
<protein>
    <submittedName>
        <fullName evidence="2">Carboxymuconolactone decarboxylase family protein</fullName>
    </submittedName>
</protein>
<keyword evidence="3" id="KW-1185">Reference proteome</keyword>
<dbReference type="InterPro" id="IPR003779">
    <property type="entry name" value="CMD-like"/>
</dbReference>
<dbReference type="PANTHER" id="PTHR34846:SF11">
    <property type="entry name" value="4-CARBOXYMUCONOLACTONE DECARBOXYLASE FAMILY PROTEIN (AFU_ORTHOLOGUE AFUA_6G11590)"/>
    <property type="match status" value="1"/>
</dbReference>
<dbReference type="SUPFAM" id="SSF69118">
    <property type="entry name" value="AhpD-like"/>
    <property type="match status" value="1"/>
</dbReference>
<name>A0ABV1KEX0_9PSEU</name>
<dbReference type="Pfam" id="PF02627">
    <property type="entry name" value="CMD"/>
    <property type="match status" value="1"/>
</dbReference>
<dbReference type="Gene3D" id="1.20.1290.10">
    <property type="entry name" value="AhpD-like"/>
    <property type="match status" value="1"/>
</dbReference>
<proteinExistence type="predicted"/>
<evidence type="ECO:0000259" key="1">
    <source>
        <dbReference type="Pfam" id="PF02627"/>
    </source>
</evidence>
<evidence type="ECO:0000313" key="3">
    <source>
        <dbReference type="Proteomes" id="UP001494902"/>
    </source>
</evidence>
<accession>A0ABV1KEX0</accession>
<sequence>MTPTDPSGARLEPVDRASYLRLHDELGTEPVAEAAVALNITRTWAHSPGLMTAQAPLQHYLMFGSALSPRIREVATIRIGWRCSAPYEVHQHLRFGREAGLTDAELAALLREDAAGAVGFSDADRAAIRVADDLFAHQTLTEDTWALLCEQLEPAARLDLLSLVGRYWTVSVVTNALRVQPEAGGPPVVDGAPSQYGNLR</sequence>
<dbReference type="InterPro" id="IPR029032">
    <property type="entry name" value="AhpD-like"/>
</dbReference>
<organism evidence="2 3">
    <name type="scientific">Pseudonocardia nematodicida</name>
    <dbReference type="NCBI Taxonomy" id="1206997"/>
    <lineage>
        <taxon>Bacteria</taxon>
        <taxon>Bacillati</taxon>
        <taxon>Actinomycetota</taxon>
        <taxon>Actinomycetes</taxon>
        <taxon>Pseudonocardiales</taxon>
        <taxon>Pseudonocardiaceae</taxon>
        <taxon>Pseudonocardia</taxon>
    </lineage>
</organism>
<gene>
    <name evidence="2" type="ORF">WIS52_19740</name>
</gene>
<feature type="domain" description="Carboxymuconolactone decarboxylase-like" evidence="1">
    <location>
        <begin position="48"/>
        <end position="133"/>
    </location>
</feature>
<evidence type="ECO:0000313" key="2">
    <source>
        <dbReference type="EMBL" id="MEQ3552711.1"/>
    </source>
</evidence>